<evidence type="ECO:0000313" key="2">
    <source>
        <dbReference type="Proteomes" id="UP000214747"/>
    </source>
</evidence>
<name>A0A225SVU7_9BURK</name>
<dbReference type="EMBL" id="NJGV01000006">
    <property type="protein sequence ID" value="OWY35316.1"/>
    <property type="molecule type" value="Genomic_DNA"/>
</dbReference>
<reference evidence="1 2" key="1">
    <citation type="journal article" date="2010" name="Int. J. Syst. Evol. Microbiol.">
        <title>Reclassification of Herbaspirillum putei as a later heterotypic synonym of Herbaspirillum huttiense, with the description of H. huttiense subsp. huttiense subsp. nov. and H. huttiense subsp. putei subsp. nov., comb. nov., and description of Herbaspirillum aquaticum sp. nov.</title>
        <authorList>
            <person name="Dobritsa A.P."/>
            <person name="Reddy M.C."/>
            <person name="Samadpour M."/>
        </authorList>
    </citation>
    <scope>NUCLEOTIDE SEQUENCE [LARGE SCALE GENOMIC DNA]</scope>
    <source>
        <strain evidence="1 2">IEH 4430</strain>
    </source>
</reference>
<evidence type="ECO:0000313" key="1">
    <source>
        <dbReference type="EMBL" id="OWY35316.1"/>
    </source>
</evidence>
<dbReference type="AlphaFoldDB" id="A0A225SVU7"/>
<protein>
    <submittedName>
        <fullName evidence="1">Uncharacterized protein</fullName>
    </submittedName>
</protein>
<comment type="caution">
    <text evidence="1">The sequence shown here is derived from an EMBL/GenBank/DDBJ whole genome shotgun (WGS) entry which is preliminary data.</text>
</comment>
<dbReference type="Proteomes" id="UP000214747">
    <property type="component" value="Unassembled WGS sequence"/>
</dbReference>
<proteinExistence type="predicted"/>
<gene>
    <name evidence="1" type="ORF">CEJ45_08565</name>
</gene>
<keyword evidence="2" id="KW-1185">Reference proteome</keyword>
<sequence>MLGLTGCATWGQLDEGLTALVGKPITAAIEKIGYPNTEQTIAGRKLYRWGSSSQGVISMPTQTTTTGSVGTGLGYRPYTATTYGSAMVPVSYQCTLTLVVSPKDVIIDYGYDGNLGGCERYINALKK</sequence>
<organism evidence="1 2">
    <name type="scientific">Herbaspirillum aquaticum</name>
    <dbReference type="NCBI Taxonomy" id="568783"/>
    <lineage>
        <taxon>Bacteria</taxon>
        <taxon>Pseudomonadati</taxon>
        <taxon>Pseudomonadota</taxon>
        <taxon>Betaproteobacteria</taxon>
        <taxon>Burkholderiales</taxon>
        <taxon>Oxalobacteraceae</taxon>
        <taxon>Herbaspirillum</taxon>
    </lineage>
</organism>
<accession>A0A225SVU7</accession>